<proteinExistence type="predicted"/>
<protein>
    <submittedName>
        <fullName evidence="1">Uncharacterized protein</fullName>
    </submittedName>
</protein>
<organism evidence="1">
    <name type="scientific">Streptomyces rochei</name>
    <name type="common">Streptomyces parvullus</name>
    <dbReference type="NCBI Taxonomy" id="1928"/>
    <lineage>
        <taxon>Bacteria</taxon>
        <taxon>Bacillati</taxon>
        <taxon>Actinomycetota</taxon>
        <taxon>Actinomycetes</taxon>
        <taxon>Kitasatosporales</taxon>
        <taxon>Streptomycetaceae</taxon>
        <taxon>Streptomyces</taxon>
        <taxon>Streptomyces rochei group</taxon>
    </lineage>
</organism>
<dbReference type="EMBL" id="KT362047">
    <property type="protein sequence ID" value="ALV82373.1"/>
    <property type="molecule type" value="Genomic_DNA"/>
</dbReference>
<dbReference type="Gene3D" id="3.30.470.20">
    <property type="entry name" value="ATP-grasp fold, B domain"/>
    <property type="match status" value="1"/>
</dbReference>
<evidence type="ECO:0000313" key="1">
    <source>
        <dbReference type="EMBL" id="ALV82373.1"/>
    </source>
</evidence>
<dbReference type="Pfam" id="PF13549">
    <property type="entry name" value="ATP-grasp_5"/>
    <property type="match status" value="1"/>
</dbReference>
<sequence>MAVDLPQLAEADFNPVLATPGGITVLDARIRLLPRRPQDPCLRRLR</sequence>
<name>A0A0U3IZ59_STRRO</name>
<reference evidence="1" key="1">
    <citation type="submission" date="2015-08" db="EMBL/GenBank/DDBJ databases">
        <title>Discovery of a novel antibiotic invisible to genome mining, by efficient functional screening of genomic libraries.</title>
        <authorList>
            <person name="Xu M."/>
            <person name="Wang Y."/>
            <person name="Liu M."/>
            <person name="Zhao Z."/>
            <person name="Xu L."/>
            <person name="Chen X."/>
            <person name="Gao G."/>
            <person name="Han D."/>
            <person name="Liu L."/>
            <person name="Huang S."/>
            <person name="He X."/>
            <person name="Lin S."/>
            <person name="Kang Q."/>
            <person name="Ou H."/>
            <person name="Zhou H."/>
            <person name="Pang X."/>
            <person name="Deng Z."/>
            <person name="Tao M."/>
        </authorList>
    </citation>
    <scope>NUCLEOTIDE SEQUENCE</scope>
    <source>
        <strain evidence="1">Sal35</strain>
    </source>
</reference>
<dbReference type="AlphaFoldDB" id="A0A0U3IZ59"/>
<accession>A0A0U3IZ59</accession>